<keyword evidence="1" id="KW-0732">Signal</keyword>
<dbReference type="AlphaFoldDB" id="A0A072V9J7"/>
<proteinExistence type="predicted"/>
<evidence type="ECO:0000313" key="3">
    <source>
        <dbReference type="EnsemblPlants" id="KEH34840"/>
    </source>
</evidence>
<evidence type="ECO:0000313" key="4">
    <source>
        <dbReference type="Proteomes" id="UP000002051"/>
    </source>
</evidence>
<gene>
    <name evidence="2" type="ordered locus">MTR_3g072883</name>
</gene>
<evidence type="ECO:0008006" key="5">
    <source>
        <dbReference type="Google" id="ProtNLM"/>
    </source>
</evidence>
<feature type="signal peptide" evidence="1">
    <location>
        <begin position="1"/>
        <end position="23"/>
    </location>
</feature>
<name>A0A072V9J7_MEDTR</name>
<reference evidence="2 4" key="2">
    <citation type="journal article" date="2014" name="BMC Genomics">
        <title>An improved genome release (version Mt4.0) for the model legume Medicago truncatula.</title>
        <authorList>
            <person name="Tang H."/>
            <person name="Krishnakumar V."/>
            <person name="Bidwell S."/>
            <person name="Rosen B."/>
            <person name="Chan A."/>
            <person name="Zhou S."/>
            <person name="Gentzbittel L."/>
            <person name="Childs K.L."/>
            <person name="Yandell M."/>
            <person name="Gundlach H."/>
            <person name="Mayer K.F."/>
            <person name="Schwartz D.C."/>
            <person name="Town C.D."/>
        </authorList>
    </citation>
    <scope>GENOME REANNOTATION</scope>
    <source>
        <strain evidence="2">A17</strain>
        <strain evidence="3 4">cv. Jemalong A17</strain>
    </source>
</reference>
<reference evidence="3" key="3">
    <citation type="submission" date="2015-04" db="UniProtKB">
        <authorList>
            <consortium name="EnsemblPlants"/>
        </authorList>
    </citation>
    <scope>IDENTIFICATION</scope>
    <source>
        <strain evidence="3">cv. Jemalong A17</strain>
    </source>
</reference>
<evidence type="ECO:0000256" key="1">
    <source>
        <dbReference type="SAM" id="SignalP"/>
    </source>
</evidence>
<dbReference type="HOGENOM" id="CLU_2486765_0_0_1"/>
<organism evidence="2 4">
    <name type="scientific">Medicago truncatula</name>
    <name type="common">Barrel medic</name>
    <name type="synonym">Medicago tribuloides</name>
    <dbReference type="NCBI Taxonomy" id="3880"/>
    <lineage>
        <taxon>Eukaryota</taxon>
        <taxon>Viridiplantae</taxon>
        <taxon>Streptophyta</taxon>
        <taxon>Embryophyta</taxon>
        <taxon>Tracheophyta</taxon>
        <taxon>Spermatophyta</taxon>
        <taxon>Magnoliopsida</taxon>
        <taxon>eudicotyledons</taxon>
        <taxon>Gunneridae</taxon>
        <taxon>Pentapetalae</taxon>
        <taxon>rosids</taxon>
        <taxon>fabids</taxon>
        <taxon>Fabales</taxon>
        <taxon>Fabaceae</taxon>
        <taxon>Papilionoideae</taxon>
        <taxon>50 kb inversion clade</taxon>
        <taxon>NPAAA clade</taxon>
        <taxon>Hologalegina</taxon>
        <taxon>IRL clade</taxon>
        <taxon>Trifolieae</taxon>
        <taxon>Medicago</taxon>
    </lineage>
</organism>
<protein>
    <recommendedName>
        <fullName evidence="5">Transmembrane protein</fullName>
    </recommendedName>
</protein>
<feature type="chain" id="PRO_5014500514" description="Transmembrane protein" evidence="1">
    <location>
        <begin position="24"/>
        <end position="87"/>
    </location>
</feature>
<evidence type="ECO:0000313" key="2">
    <source>
        <dbReference type="EMBL" id="KEH34840.1"/>
    </source>
</evidence>
<keyword evidence="4" id="KW-1185">Reference proteome</keyword>
<dbReference type="EMBL" id="CM001219">
    <property type="protein sequence ID" value="KEH34840.1"/>
    <property type="molecule type" value="Genomic_DNA"/>
</dbReference>
<reference evidence="2 4" key="1">
    <citation type="journal article" date="2011" name="Nature">
        <title>The Medicago genome provides insight into the evolution of rhizobial symbioses.</title>
        <authorList>
            <person name="Young N.D."/>
            <person name="Debelle F."/>
            <person name="Oldroyd G.E."/>
            <person name="Geurts R."/>
            <person name="Cannon S.B."/>
            <person name="Udvardi M.K."/>
            <person name="Benedito V.A."/>
            <person name="Mayer K.F."/>
            <person name="Gouzy J."/>
            <person name="Schoof H."/>
            <person name="Van de Peer Y."/>
            <person name="Proost S."/>
            <person name="Cook D.R."/>
            <person name="Meyers B.C."/>
            <person name="Spannagl M."/>
            <person name="Cheung F."/>
            <person name="De Mita S."/>
            <person name="Krishnakumar V."/>
            <person name="Gundlach H."/>
            <person name="Zhou S."/>
            <person name="Mudge J."/>
            <person name="Bharti A.K."/>
            <person name="Murray J.D."/>
            <person name="Naoumkina M.A."/>
            <person name="Rosen B."/>
            <person name="Silverstein K.A."/>
            <person name="Tang H."/>
            <person name="Rombauts S."/>
            <person name="Zhao P.X."/>
            <person name="Zhou P."/>
            <person name="Barbe V."/>
            <person name="Bardou P."/>
            <person name="Bechner M."/>
            <person name="Bellec A."/>
            <person name="Berger A."/>
            <person name="Berges H."/>
            <person name="Bidwell S."/>
            <person name="Bisseling T."/>
            <person name="Choisne N."/>
            <person name="Couloux A."/>
            <person name="Denny R."/>
            <person name="Deshpande S."/>
            <person name="Dai X."/>
            <person name="Doyle J.J."/>
            <person name="Dudez A.M."/>
            <person name="Farmer A.D."/>
            <person name="Fouteau S."/>
            <person name="Franken C."/>
            <person name="Gibelin C."/>
            <person name="Gish J."/>
            <person name="Goldstein S."/>
            <person name="Gonzalez A.J."/>
            <person name="Green P.J."/>
            <person name="Hallab A."/>
            <person name="Hartog M."/>
            <person name="Hua A."/>
            <person name="Humphray S.J."/>
            <person name="Jeong D.H."/>
            <person name="Jing Y."/>
            <person name="Jocker A."/>
            <person name="Kenton S.M."/>
            <person name="Kim D.J."/>
            <person name="Klee K."/>
            <person name="Lai H."/>
            <person name="Lang C."/>
            <person name="Lin S."/>
            <person name="Macmil S.L."/>
            <person name="Magdelenat G."/>
            <person name="Matthews L."/>
            <person name="McCorrison J."/>
            <person name="Monaghan E.L."/>
            <person name="Mun J.H."/>
            <person name="Najar F.Z."/>
            <person name="Nicholson C."/>
            <person name="Noirot C."/>
            <person name="O'Bleness M."/>
            <person name="Paule C.R."/>
            <person name="Poulain J."/>
            <person name="Prion F."/>
            <person name="Qin B."/>
            <person name="Qu C."/>
            <person name="Retzel E.F."/>
            <person name="Riddle C."/>
            <person name="Sallet E."/>
            <person name="Samain S."/>
            <person name="Samson N."/>
            <person name="Sanders I."/>
            <person name="Saurat O."/>
            <person name="Scarpelli C."/>
            <person name="Schiex T."/>
            <person name="Segurens B."/>
            <person name="Severin A.J."/>
            <person name="Sherrier D.J."/>
            <person name="Shi R."/>
            <person name="Sims S."/>
            <person name="Singer S.R."/>
            <person name="Sinharoy S."/>
            <person name="Sterck L."/>
            <person name="Viollet A."/>
            <person name="Wang B.B."/>
            <person name="Wang K."/>
            <person name="Wang M."/>
            <person name="Wang X."/>
            <person name="Warfsmann J."/>
            <person name="Weissenbach J."/>
            <person name="White D.D."/>
            <person name="White J.D."/>
            <person name="Wiley G.B."/>
            <person name="Wincker P."/>
            <person name="Xing Y."/>
            <person name="Yang L."/>
            <person name="Yao Z."/>
            <person name="Ying F."/>
            <person name="Zhai J."/>
            <person name="Zhou L."/>
            <person name="Zuber A."/>
            <person name="Denarie J."/>
            <person name="Dixon R.A."/>
            <person name="May G.D."/>
            <person name="Schwartz D.C."/>
            <person name="Rogers J."/>
            <person name="Quetier F."/>
            <person name="Town C.D."/>
            <person name="Roe B.A."/>
        </authorList>
    </citation>
    <scope>NUCLEOTIDE SEQUENCE [LARGE SCALE GENOMIC DNA]</scope>
    <source>
        <strain evidence="2">A17</strain>
        <strain evidence="3 4">cv. Jemalong A17</strain>
    </source>
</reference>
<accession>A0A072V9J7</accession>
<sequence>MALRASLLSAHLFCSALLPTFHCSPGLLENGICAPSMLLDSASSTSEAILQKLVLQKRVLQKLYFRSYSFQTNYKSKIKLKLTKLNY</sequence>
<dbReference type="EnsemblPlants" id="KEH34840">
    <property type="protein sequence ID" value="KEH34840"/>
    <property type="gene ID" value="MTR_3g072883"/>
</dbReference>
<dbReference type="Proteomes" id="UP000002051">
    <property type="component" value="Chromosome 3"/>
</dbReference>